<dbReference type="EMBL" id="CAJOBC010006249">
    <property type="protein sequence ID" value="CAF3892244.1"/>
    <property type="molecule type" value="Genomic_DNA"/>
</dbReference>
<dbReference type="PROSITE" id="PS51996">
    <property type="entry name" value="TR_MART"/>
    <property type="match status" value="1"/>
</dbReference>
<dbReference type="Gene3D" id="3.90.176.10">
    <property type="entry name" value="Toxin ADP-ribosyltransferase, Chain A, domain 1"/>
    <property type="match status" value="1"/>
</dbReference>
<dbReference type="PANTHER" id="PTHR45641:SF19">
    <property type="entry name" value="NEPHROCYSTIN-3"/>
    <property type="match status" value="1"/>
</dbReference>
<keyword evidence="13" id="KW-1185">Reference proteome</keyword>
<dbReference type="InterPro" id="IPR011990">
    <property type="entry name" value="TPR-like_helical_dom_sf"/>
</dbReference>
<evidence type="ECO:0000256" key="3">
    <source>
        <dbReference type="ARBA" id="ARBA00022679"/>
    </source>
</evidence>
<comment type="catalytic activity">
    <reaction evidence="7 9">
        <text>L-arginyl-[protein] + NAD(+) = N(omega)-(ADP-D-ribosyl)-L-arginyl-[protein] + nicotinamide + H(+)</text>
        <dbReference type="Rhea" id="RHEA:19149"/>
        <dbReference type="Rhea" id="RHEA-COMP:10532"/>
        <dbReference type="Rhea" id="RHEA-COMP:15087"/>
        <dbReference type="ChEBI" id="CHEBI:15378"/>
        <dbReference type="ChEBI" id="CHEBI:17154"/>
        <dbReference type="ChEBI" id="CHEBI:29965"/>
        <dbReference type="ChEBI" id="CHEBI:57540"/>
        <dbReference type="ChEBI" id="CHEBI:142554"/>
        <dbReference type="EC" id="2.4.2.31"/>
    </reaction>
</comment>
<comment type="similarity">
    <text evidence="1 9">Belongs to the Arg-specific ADP-ribosyltransferase family.</text>
</comment>
<keyword evidence="9" id="KW-0521">NADP</keyword>
<dbReference type="Pfam" id="PF01129">
    <property type="entry name" value="ART"/>
    <property type="match status" value="1"/>
</dbReference>
<keyword evidence="2 9" id="KW-0328">Glycosyltransferase</keyword>
<evidence type="ECO:0000256" key="1">
    <source>
        <dbReference type="ARBA" id="ARBA00009558"/>
    </source>
</evidence>
<evidence type="ECO:0000313" key="13">
    <source>
        <dbReference type="Proteomes" id="UP000663829"/>
    </source>
</evidence>
<organism evidence="11 13">
    <name type="scientific">Didymodactylos carnosus</name>
    <dbReference type="NCBI Taxonomy" id="1234261"/>
    <lineage>
        <taxon>Eukaryota</taxon>
        <taxon>Metazoa</taxon>
        <taxon>Spiralia</taxon>
        <taxon>Gnathifera</taxon>
        <taxon>Rotifera</taxon>
        <taxon>Eurotatoria</taxon>
        <taxon>Bdelloidea</taxon>
        <taxon>Philodinida</taxon>
        <taxon>Philodinidae</taxon>
        <taxon>Didymodactylos</taxon>
    </lineage>
</organism>
<evidence type="ECO:0000256" key="10">
    <source>
        <dbReference type="SAM" id="MobiDB-lite"/>
    </source>
</evidence>
<dbReference type="PROSITE" id="PS50005">
    <property type="entry name" value="TPR"/>
    <property type="match status" value="1"/>
</dbReference>
<evidence type="ECO:0000256" key="6">
    <source>
        <dbReference type="ARBA" id="ARBA00022803"/>
    </source>
</evidence>
<keyword evidence="5" id="KW-0677">Repeat</keyword>
<keyword evidence="9" id="KW-0520">NAD</keyword>
<feature type="compositionally biased region" description="Basic and acidic residues" evidence="10">
    <location>
        <begin position="289"/>
        <end position="304"/>
    </location>
</feature>
<reference evidence="11" key="1">
    <citation type="submission" date="2021-02" db="EMBL/GenBank/DDBJ databases">
        <authorList>
            <person name="Nowell W R."/>
        </authorList>
    </citation>
    <scope>NUCLEOTIDE SEQUENCE</scope>
</reference>
<dbReference type="GO" id="GO:0106274">
    <property type="term" value="F:NAD+-protein-arginine ADP-ribosyltransferase activity"/>
    <property type="evidence" value="ECO:0007669"/>
    <property type="project" value="UniProtKB-EC"/>
</dbReference>
<evidence type="ECO:0000313" key="12">
    <source>
        <dbReference type="EMBL" id="CAF3892244.1"/>
    </source>
</evidence>
<dbReference type="GO" id="GO:0016779">
    <property type="term" value="F:nucleotidyltransferase activity"/>
    <property type="evidence" value="ECO:0007669"/>
    <property type="project" value="UniProtKB-KW"/>
</dbReference>
<proteinExistence type="inferred from homology"/>
<dbReference type="Proteomes" id="UP000681722">
    <property type="component" value="Unassembled WGS sequence"/>
</dbReference>
<accession>A0A814R4W3</accession>
<dbReference type="AlphaFoldDB" id="A0A814R4W3"/>
<feature type="repeat" description="TPR" evidence="8">
    <location>
        <begin position="364"/>
        <end position="397"/>
    </location>
</feature>
<dbReference type="PANTHER" id="PTHR45641">
    <property type="entry name" value="TETRATRICOPEPTIDE REPEAT PROTEIN (AFU_ORTHOLOGUE AFUA_6G03870)"/>
    <property type="match status" value="1"/>
</dbReference>
<evidence type="ECO:0000256" key="9">
    <source>
        <dbReference type="RuleBase" id="RU361228"/>
    </source>
</evidence>
<evidence type="ECO:0000256" key="8">
    <source>
        <dbReference type="PROSITE-ProRule" id="PRU00339"/>
    </source>
</evidence>
<keyword evidence="6 8" id="KW-0802">TPR repeat</keyword>
<sequence length="1074" mass="124004">MYIVREDEENTHAERWQGANDLDHGRPGHHGDATMEKQAEARDASGYCGRRHWEMRDKVDSGFSRRKAAYLEQDTKIIKIIPFRTFISDLQQQLKEVQLSSSDTDTASILTLYHGQLLKCDELKALQANINQLIVVNEYFTASNSLNFAVTRAGNSSDQESAIFEISVDRQVKIRPFAKISNRVADVREYLFSFGTIFRVTSIKKYSDTMWLVKLQLKSEEENDFKKIQDHFKLQVGGEITFNTLGHYLLKLDEWEKAEQYYKCLSSIISIDTNSFSQCRRAPVSNDELSSHPDSSRSELSLHKTDQTTELDLKILPPSLGQFSPSMVCSNLGFINTKLNQFDSAKRNFDQAQHFIPNDPISNLHINFNLGGLYYKQKSYSEALNAYEKALRLAARILPSEDPIIMDCLNNISVVIRKQNDCVSDNDNRITLTGKHFTAVWLTHVSITQNIELEDNLHRIFGYVKTFVDRKELGIACEDRGNVVSQSITYVHTNPIAKVYFIISHPKNIEVTAILHDHQHIQSIFIYCQNKTEHQQLLNKNYIKETSVFADITQLFYFIQQDITKIVTSANSGHDSALPDEEHDIYVAKAIPPVQIFSKDALETPIRHLNKESVAFIWFQLLTEILIHLPKSQKAMYEMLRVCRLQYKDDIIEEKNIAEFENNYKPAKAIWWYTKGTFLFRLMNKAFGTQDIDYIYAFRLIVSHLHKQIIALAYNHDIKLVYRGKKLPTPIIQNLKDNINGLISVNGFLSTTKDESVARLYADKENPRQGCQSVIFKLHFDKNVSLKPNAYIKEFSTIEDEEEVLFTIGSVWRIINVEEETDVWCIELRNDQDEHGEELINYLIKQIGEKPTLLTLGKFLYEKGDLDKAEYYCRLLLKELRADDALRGFVYNMIGCIRFERNDIYVAKDYFDFAVNLLKKTHSSCSSSNLTVKFNKQIAEKHQPKHPQVLQAKFEASEVATHYLPSTDFSLAKHYNNIGLLYHKRDDNENAMKNLRLALEKCGTLHIYCQQDMSMIKNNIAGVHYKKGEYKQATDTYQEAIRIGLEILLPTHPWIKDYTNNLTKAIKHLPLDDI</sequence>
<keyword evidence="3 9" id="KW-0808">Transferase</keyword>
<dbReference type="EMBL" id="CAJNOQ010006249">
    <property type="protein sequence ID" value="CAF1128653.1"/>
    <property type="molecule type" value="Genomic_DNA"/>
</dbReference>
<dbReference type="InterPro" id="IPR000768">
    <property type="entry name" value="ART"/>
</dbReference>
<feature type="region of interest" description="Disordered" evidence="10">
    <location>
        <begin position="284"/>
        <end position="304"/>
    </location>
</feature>
<feature type="compositionally biased region" description="Basic and acidic residues" evidence="10">
    <location>
        <begin position="10"/>
        <end position="34"/>
    </location>
</feature>
<protein>
    <recommendedName>
        <fullName evidence="9">NAD(P)(+)--arginine ADP-ribosyltransferase</fullName>
        <ecNumber evidence="9">2.4.2.31</ecNumber>
    </recommendedName>
    <alternativeName>
        <fullName evidence="9">Mono(ADP-ribosyl)transferase</fullName>
    </alternativeName>
</protein>
<evidence type="ECO:0000256" key="5">
    <source>
        <dbReference type="ARBA" id="ARBA00022737"/>
    </source>
</evidence>
<evidence type="ECO:0000256" key="4">
    <source>
        <dbReference type="ARBA" id="ARBA00022695"/>
    </source>
</evidence>
<name>A0A814R4W3_9BILA</name>
<evidence type="ECO:0000313" key="11">
    <source>
        <dbReference type="EMBL" id="CAF1128653.1"/>
    </source>
</evidence>
<dbReference type="InterPro" id="IPR019734">
    <property type="entry name" value="TPR_rpt"/>
</dbReference>
<evidence type="ECO:0000256" key="7">
    <source>
        <dbReference type="ARBA" id="ARBA00047597"/>
    </source>
</evidence>
<dbReference type="Proteomes" id="UP000663829">
    <property type="component" value="Unassembled WGS sequence"/>
</dbReference>
<dbReference type="PROSITE" id="PS50293">
    <property type="entry name" value="TPR_REGION"/>
    <property type="match status" value="1"/>
</dbReference>
<comment type="caution">
    <text evidence="11">The sequence shown here is derived from an EMBL/GenBank/DDBJ whole genome shotgun (WGS) entry which is preliminary data.</text>
</comment>
<dbReference type="Pfam" id="PF13374">
    <property type="entry name" value="TPR_10"/>
    <property type="match status" value="2"/>
</dbReference>
<evidence type="ECO:0000256" key="2">
    <source>
        <dbReference type="ARBA" id="ARBA00022676"/>
    </source>
</evidence>
<dbReference type="SUPFAM" id="SSF48452">
    <property type="entry name" value="TPR-like"/>
    <property type="match status" value="2"/>
</dbReference>
<dbReference type="Gene3D" id="1.25.40.10">
    <property type="entry name" value="Tetratricopeptide repeat domain"/>
    <property type="match status" value="2"/>
</dbReference>
<dbReference type="SUPFAM" id="SSF56399">
    <property type="entry name" value="ADP-ribosylation"/>
    <property type="match status" value="1"/>
</dbReference>
<feature type="region of interest" description="Disordered" evidence="10">
    <location>
        <begin position="1"/>
        <end position="34"/>
    </location>
</feature>
<keyword evidence="4" id="KW-0548">Nucleotidyltransferase</keyword>
<dbReference type="Pfam" id="PF13181">
    <property type="entry name" value="TPR_8"/>
    <property type="match status" value="1"/>
</dbReference>
<gene>
    <name evidence="11" type="ORF">GPM918_LOCUS20070</name>
    <name evidence="12" type="ORF">SRO942_LOCUS20067</name>
</gene>
<dbReference type="EC" id="2.4.2.31" evidence="9"/>
<dbReference type="SMART" id="SM00028">
    <property type="entry name" value="TPR"/>
    <property type="match status" value="6"/>
</dbReference>